<dbReference type="OrthoDB" id="5774971at2"/>
<proteinExistence type="predicted"/>
<evidence type="ECO:0000313" key="1">
    <source>
        <dbReference type="EMBL" id="RKT37993.1"/>
    </source>
</evidence>
<dbReference type="RefSeq" id="WP_120800271.1">
    <property type="nucleotide sequence ID" value="NZ_RBXL01000002.1"/>
</dbReference>
<keyword evidence="2" id="KW-1185">Reference proteome</keyword>
<dbReference type="AlphaFoldDB" id="A0A495UNV9"/>
<dbReference type="EMBL" id="RBXL01000002">
    <property type="protein sequence ID" value="RKT37993.1"/>
    <property type="molecule type" value="Genomic_DNA"/>
</dbReference>
<dbReference type="Proteomes" id="UP000274556">
    <property type="component" value="Unassembled WGS sequence"/>
</dbReference>
<evidence type="ECO:0000313" key="2">
    <source>
        <dbReference type="Proteomes" id="UP000274556"/>
    </source>
</evidence>
<protein>
    <submittedName>
        <fullName evidence="1">Uncharacterized protein</fullName>
    </submittedName>
</protein>
<sequence>MNRKALLEEIRRRNRAHLPALLAALERVRAGIRLTQADHEAVIDSLEDGNASLAFEESDRAERALAARVLDLCRQIHVTEAQLK</sequence>
<organism evidence="1 2">
    <name type="scientific">Thiocapsa rosea</name>
    <dbReference type="NCBI Taxonomy" id="69360"/>
    <lineage>
        <taxon>Bacteria</taxon>
        <taxon>Pseudomonadati</taxon>
        <taxon>Pseudomonadota</taxon>
        <taxon>Gammaproteobacteria</taxon>
        <taxon>Chromatiales</taxon>
        <taxon>Chromatiaceae</taxon>
        <taxon>Thiocapsa</taxon>
    </lineage>
</organism>
<accession>A0A495UNV9</accession>
<reference evidence="1 2" key="1">
    <citation type="submission" date="2018-10" db="EMBL/GenBank/DDBJ databases">
        <title>Genomic Encyclopedia of Archaeal and Bacterial Type Strains, Phase II (KMG-II): from individual species to whole genera.</title>
        <authorList>
            <person name="Goeker M."/>
        </authorList>
    </citation>
    <scope>NUCLEOTIDE SEQUENCE [LARGE SCALE GENOMIC DNA]</scope>
    <source>
        <strain evidence="1 2">DSM 235</strain>
    </source>
</reference>
<comment type="caution">
    <text evidence="1">The sequence shown here is derived from an EMBL/GenBank/DDBJ whole genome shotgun (WGS) entry which is preliminary data.</text>
</comment>
<gene>
    <name evidence="1" type="ORF">BDD21_5509</name>
</gene>
<name>A0A495UNV9_9GAMM</name>